<dbReference type="CDD" id="cd07828">
    <property type="entry name" value="lipocalin_heme-bd-THAP4-like"/>
    <property type="match status" value="1"/>
</dbReference>
<accession>A0A8D2DBC1</accession>
<dbReference type="Ensembl" id="ENSSVLT00005024375.1">
    <property type="protein sequence ID" value="ENSSVLP00005021888.1"/>
    <property type="gene ID" value="ENSSVLG00005017418.1"/>
</dbReference>
<evidence type="ECO:0000256" key="1">
    <source>
        <dbReference type="ARBA" id="ARBA00036993"/>
    </source>
</evidence>
<dbReference type="PANTHER" id="PTHR15854:SF4">
    <property type="entry name" value="PEROXYNITRITE ISOMERASE THAP4"/>
    <property type="match status" value="1"/>
</dbReference>
<organism evidence="3 4">
    <name type="scientific">Sciurus vulgaris</name>
    <name type="common">Eurasian red squirrel</name>
    <dbReference type="NCBI Taxonomy" id="55149"/>
    <lineage>
        <taxon>Eukaryota</taxon>
        <taxon>Metazoa</taxon>
        <taxon>Chordata</taxon>
        <taxon>Craniata</taxon>
        <taxon>Vertebrata</taxon>
        <taxon>Euteleostomi</taxon>
        <taxon>Mammalia</taxon>
        <taxon>Eutheria</taxon>
        <taxon>Euarchontoglires</taxon>
        <taxon>Glires</taxon>
        <taxon>Rodentia</taxon>
        <taxon>Sciuromorpha</taxon>
        <taxon>Sciuridae</taxon>
        <taxon>Sciurinae</taxon>
        <taxon>Sciurini</taxon>
        <taxon>Sciurus</taxon>
    </lineage>
</organism>
<comment type="catalytic activity">
    <reaction evidence="1">
        <text>peroxynitrite = nitrate</text>
        <dbReference type="Rhea" id="RHEA:63116"/>
        <dbReference type="ChEBI" id="CHEBI:17632"/>
        <dbReference type="ChEBI" id="CHEBI:25941"/>
    </reaction>
    <physiologicalReaction direction="left-to-right" evidence="1">
        <dbReference type="Rhea" id="RHEA:63117"/>
    </physiologicalReaction>
</comment>
<proteinExistence type="predicted"/>
<sequence length="191" mass="21524">MNPVVGPLAWMLGTWLSDPLGAGTYPTLQPFQYLEEVRISHTDQPMLNFSPLHRQCGFIRLKPNTNKVAFVSTQNTGVVEVQEGEVNGQELCIMSHSIARISFTKEPHVEQSDGSKWSLVHIRIQPLVEGSHLLGSWVLLLVWVDTWPTAAVHLRSAFWPGWWWDLLCSHLSFQVSFLSMALVLAPCFLCS</sequence>
<dbReference type="SUPFAM" id="SSF50814">
    <property type="entry name" value="Lipocalins"/>
    <property type="match status" value="1"/>
</dbReference>
<keyword evidence="4" id="KW-1185">Reference proteome</keyword>
<evidence type="ECO:0000313" key="3">
    <source>
        <dbReference type="Ensembl" id="ENSSVLP00005021888.1"/>
    </source>
</evidence>
<dbReference type="GeneTree" id="ENSGT00940000158447"/>
<dbReference type="Proteomes" id="UP000694564">
    <property type="component" value="Unassembled WGS sequence"/>
</dbReference>
<name>A0A8D2DBC1_SCIVU</name>
<dbReference type="Pfam" id="PF08768">
    <property type="entry name" value="THAP4_heme-bd"/>
    <property type="match status" value="1"/>
</dbReference>
<dbReference type="Gene3D" id="2.40.128.20">
    <property type="match status" value="1"/>
</dbReference>
<protein>
    <recommendedName>
        <fullName evidence="2">THAP4-like heme-binding domain-containing protein</fullName>
    </recommendedName>
</protein>
<dbReference type="InterPro" id="IPR014878">
    <property type="entry name" value="THAP4-like_heme-bd"/>
</dbReference>
<evidence type="ECO:0000313" key="4">
    <source>
        <dbReference type="Proteomes" id="UP000694564"/>
    </source>
</evidence>
<dbReference type="AlphaFoldDB" id="A0A8D2DBC1"/>
<dbReference type="PANTHER" id="PTHR15854">
    <property type="entry name" value="THAP4 PROTEIN"/>
    <property type="match status" value="1"/>
</dbReference>
<reference evidence="3" key="1">
    <citation type="submission" date="2025-08" db="UniProtKB">
        <authorList>
            <consortium name="Ensembl"/>
        </authorList>
    </citation>
    <scope>IDENTIFICATION</scope>
</reference>
<dbReference type="InterPro" id="IPR012674">
    <property type="entry name" value="Calycin"/>
</dbReference>
<reference evidence="3" key="2">
    <citation type="submission" date="2025-09" db="UniProtKB">
        <authorList>
            <consortium name="Ensembl"/>
        </authorList>
    </citation>
    <scope>IDENTIFICATION</scope>
</reference>
<evidence type="ECO:0000259" key="2">
    <source>
        <dbReference type="Pfam" id="PF08768"/>
    </source>
</evidence>
<dbReference type="InterPro" id="IPR045165">
    <property type="entry name" value="Nitrobindin"/>
</dbReference>
<feature type="domain" description="THAP4-like heme-binding" evidence="2">
    <location>
        <begin position="5"/>
        <end position="111"/>
    </location>
</feature>